<evidence type="ECO:0008006" key="4">
    <source>
        <dbReference type="Google" id="ProtNLM"/>
    </source>
</evidence>
<dbReference type="Proteomes" id="UP000325141">
    <property type="component" value="Unassembled WGS sequence"/>
</dbReference>
<feature type="chain" id="PRO_5024338268" description="DUF4468 domain-containing protein" evidence="1">
    <location>
        <begin position="22"/>
        <end position="186"/>
    </location>
</feature>
<name>A0A5M6CCL2_9FLAO</name>
<feature type="signal peptide" evidence="1">
    <location>
        <begin position="1"/>
        <end position="21"/>
    </location>
</feature>
<evidence type="ECO:0000313" key="3">
    <source>
        <dbReference type="Proteomes" id="UP000325141"/>
    </source>
</evidence>
<evidence type="ECO:0000313" key="2">
    <source>
        <dbReference type="EMBL" id="KAA5532866.1"/>
    </source>
</evidence>
<keyword evidence="3" id="KW-1185">Reference proteome</keyword>
<accession>A0A5M6CCL2</accession>
<dbReference type="AlphaFoldDB" id="A0A5M6CCL2"/>
<proteinExistence type="predicted"/>
<protein>
    <recommendedName>
        <fullName evidence="4">DUF4468 domain-containing protein</fullName>
    </recommendedName>
</protein>
<sequence>MKKISLFAPVLFTFITTVVSAQSKGWIINNNNDTIQVNFKDRFETFQNLEGAFLNQVDYDLNGKDVSSSPLDLNGFIINSPTRNIYFDADDSKVIFLARINENKKAYYLILPINSVQSYLYKKIIIAGKGDRKELIFNDFVDLKTKLLELTNNCEKANAIVKKWENDIDLESVIKVVKEYDKCINY</sequence>
<reference evidence="2 3" key="1">
    <citation type="submission" date="2019-09" db="EMBL/GenBank/DDBJ databases">
        <title>Genome sequence and assembly of Flavobacterium sp.</title>
        <authorList>
            <person name="Chhetri G."/>
        </authorList>
    </citation>
    <scope>NUCLEOTIDE SEQUENCE [LARGE SCALE GENOMIC DNA]</scope>
    <source>
        <strain evidence="2 3">SNL9</strain>
    </source>
</reference>
<dbReference type="RefSeq" id="WP_150013724.1">
    <property type="nucleotide sequence ID" value="NZ_VWSG01000010.1"/>
</dbReference>
<dbReference type="EMBL" id="VWSG01000010">
    <property type="protein sequence ID" value="KAA5532866.1"/>
    <property type="molecule type" value="Genomic_DNA"/>
</dbReference>
<gene>
    <name evidence="2" type="ORF">F0460_12525</name>
</gene>
<comment type="caution">
    <text evidence="2">The sequence shown here is derived from an EMBL/GenBank/DDBJ whole genome shotgun (WGS) entry which is preliminary data.</text>
</comment>
<evidence type="ECO:0000256" key="1">
    <source>
        <dbReference type="SAM" id="SignalP"/>
    </source>
</evidence>
<keyword evidence="1" id="KW-0732">Signal</keyword>
<organism evidence="2 3">
    <name type="scientific">Paenimyroides baculatum</name>
    <dbReference type="NCBI Taxonomy" id="2608000"/>
    <lineage>
        <taxon>Bacteria</taxon>
        <taxon>Pseudomonadati</taxon>
        <taxon>Bacteroidota</taxon>
        <taxon>Flavobacteriia</taxon>
        <taxon>Flavobacteriales</taxon>
        <taxon>Flavobacteriaceae</taxon>
        <taxon>Paenimyroides</taxon>
    </lineage>
</organism>